<dbReference type="SUPFAM" id="SSF54637">
    <property type="entry name" value="Thioesterase/thiol ester dehydrase-isomerase"/>
    <property type="match status" value="2"/>
</dbReference>
<dbReference type="GO" id="GO:0047617">
    <property type="term" value="F:fatty acyl-CoA hydrolase activity"/>
    <property type="evidence" value="ECO:0007669"/>
    <property type="project" value="InterPro"/>
</dbReference>
<proteinExistence type="inferred from homology"/>
<dbReference type="Pfam" id="PF13622">
    <property type="entry name" value="4HBT_3"/>
    <property type="match status" value="1"/>
</dbReference>
<gene>
    <name evidence="5" type="ORF">V525_21350</name>
</gene>
<evidence type="ECO:0000256" key="2">
    <source>
        <dbReference type="ARBA" id="ARBA00022801"/>
    </source>
</evidence>
<dbReference type="InterPro" id="IPR029069">
    <property type="entry name" value="HotDog_dom_sf"/>
</dbReference>
<accession>W9D9A0</accession>
<dbReference type="Gene3D" id="2.40.160.210">
    <property type="entry name" value="Acyl-CoA thioesterase, double hotdog domain"/>
    <property type="match status" value="1"/>
</dbReference>
<dbReference type="InterPro" id="IPR003703">
    <property type="entry name" value="Acyl_CoA_thio"/>
</dbReference>
<dbReference type="GO" id="GO:0006637">
    <property type="term" value="P:acyl-CoA metabolic process"/>
    <property type="evidence" value="ECO:0007669"/>
    <property type="project" value="InterPro"/>
</dbReference>
<dbReference type="InterPro" id="IPR042171">
    <property type="entry name" value="Acyl-CoA_hotdog"/>
</dbReference>
<feature type="domain" description="Acyl-CoA thioesterase-like N-terminal HotDog" evidence="3">
    <location>
        <begin position="37"/>
        <end position="112"/>
    </location>
</feature>
<sequence>MSQDRLTAHRPLTDILDLRLTGDDEFAGPAVADGSRRLYGGHAIAQSIVAATETVSGEPLRSVRIDFLRPGLEEHEVEYRVARLLTGRRLASRRVDGFQDRKLLFTATVLFGNAEPTGAVTLPVEEPMSAVPPIPPLSAVEQHRVRGVEVPAQAIPRYVRTGMRFVDDPPRVAAGTGRTPERSRGYCDLRGIEPRLATAALGYASDLSMLDPLAYHASLIWQESAVPATLMHSMVVHRPGLVGDWLLFDRELVSAFDGTVYVVAGVYTTSGVRVATLTQSALVLEP</sequence>
<dbReference type="EMBL" id="AYXO01000073">
    <property type="protein sequence ID" value="ETA04879.1"/>
    <property type="molecule type" value="Genomic_DNA"/>
</dbReference>
<reference evidence="5 6" key="1">
    <citation type="journal article" date="2014" name="Genome Announc.">
        <title>Draft Genome Sequence of Gordonia alkanivorans Strain CGMCC6845, a Halotolerant Hydrocarbon-Degrading Bacterium.</title>
        <authorList>
            <person name="Wang X."/>
            <person name="Jin D."/>
            <person name="Zhou L."/>
            <person name="Wu L."/>
            <person name="An W."/>
            <person name="Zhao L."/>
        </authorList>
    </citation>
    <scope>NUCLEOTIDE SEQUENCE [LARGE SCALE GENOMIC DNA]</scope>
    <source>
        <strain evidence="5 6">CGMCC 6845</strain>
    </source>
</reference>
<dbReference type="Pfam" id="PF20789">
    <property type="entry name" value="4HBT_3C"/>
    <property type="match status" value="1"/>
</dbReference>
<evidence type="ECO:0000313" key="5">
    <source>
        <dbReference type="EMBL" id="ETA04879.1"/>
    </source>
</evidence>
<evidence type="ECO:0000259" key="3">
    <source>
        <dbReference type="Pfam" id="PF13622"/>
    </source>
</evidence>
<dbReference type="HOGENOM" id="CLU_975787_0_0_11"/>
<dbReference type="RefSeq" id="WP_035753116.1">
    <property type="nucleotide sequence ID" value="NZ_KI629800.1"/>
</dbReference>
<dbReference type="InterPro" id="IPR049449">
    <property type="entry name" value="TesB_ACOT8-like_N"/>
</dbReference>
<dbReference type="PATRIC" id="fig|1423140.3.peg.4237"/>
<evidence type="ECO:0008006" key="7">
    <source>
        <dbReference type="Google" id="ProtNLM"/>
    </source>
</evidence>
<dbReference type="PANTHER" id="PTHR11066">
    <property type="entry name" value="ACYL-COA THIOESTERASE"/>
    <property type="match status" value="1"/>
</dbReference>
<dbReference type="InterPro" id="IPR049450">
    <property type="entry name" value="ACOT8-like_C"/>
</dbReference>
<organism evidence="5 6">
    <name type="scientific">Gordonia alkanivorans CGMCC 6845</name>
    <dbReference type="NCBI Taxonomy" id="1423140"/>
    <lineage>
        <taxon>Bacteria</taxon>
        <taxon>Bacillati</taxon>
        <taxon>Actinomycetota</taxon>
        <taxon>Actinomycetes</taxon>
        <taxon>Mycobacteriales</taxon>
        <taxon>Gordoniaceae</taxon>
        <taxon>Gordonia</taxon>
    </lineage>
</organism>
<protein>
    <recommendedName>
        <fullName evidence="7">Acyl-CoA thioesterase</fullName>
    </recommendedName>
</protein>
<evidence type="ECO:0000313" key="6">
    <source>
        <dbReference type="Proteomes" id="UP000035035"/>
    </source>
</evidence>
<evidence type="ECO:0000256" key="1">
    <source>
        <dbReference type="ARBA" id="ARBA00006538"/>
    </source>
</evidence>
<dbReference type="CDD" id="cd03445">
    <property type="entry name" value="Thioesterase_II_repeat2"/>
    <property type="match status" value="1"/>
</dbReference>
<dbReference type="PANTHER" id="PTHR11066:SF34">
    <property type="entry name" value="ACYL-COENZYME A THIOESTERASE 8"/>
    <property type="match status" value="1"/>
</dbReference>
<dbReference type="CDD" id="cd03444">
    <property type="entry name" value="Thioesterase_II_repeat1"/>
    <property type="match status" value="1"/>
</dbReference>
<keyword evidence="2" id="KW-0378">Hydrolase</keyword>
<comment type="caution">
    <text evidence="5">The sequence shown here is derived from an EMBL/GenBank/DDBJ whole genome shotgun (WGS) entry which is preliminary data.</text>
</comment>
<evidence type="ECO:0000259" key="4">
    <source>
        <dbReference type="Pfam" id="PF20789"/>
    </source>
</evidence>
<dbReference type="AlphaFoldDB" id="W9D9A0"/>
<name>W9D9A0_9ACTN</name>
<feature type="domain" description="Acyl-CoA thioesterase-like C-terminal" evidence="4">
    <location>
        <begin position="156"/>
        <end position="283"/>
    </location>
</feature>
<comment type="similarity">
    <text evidence="1">Belongs to the C/M/P thioester hydrolase family.</text>
</comment>
<dbReference type="Proteomes" id="UP000035035">
    <property type="component" value="Unassembled WGS sequence"/>
</dbReference>
<dbReference type="GO" id="GO:0009062">
    <property type="term" value="P:fatty acid catabolic process"/>
    <property type="evidence" value="ECO:0007669"/>
    <property type="project" value="TreeGrafter"/>
</dbReference>
<keyword evidence="6" id="KW-1185">Reference proteome</keyword>